<gene>
    <name evidence="2" type="ORF">B9Z19DRAFT_973392</name>
</gene>
<sequence length="290" mass="32523">MERDNVDSDTGDRSGQASFPPSAGDGDKYVRETIPSGQQQISKWLKDIIINHRKGLQKMYGETQADLDKILKVPITRGEEMARKLVTMGCDTEDAKNLTLLTLYDVAILTDDSDSMISEQYGARKETLIQLIDHITEIYSMANESGILAMHFMNSGESRENWNEKSSKEYLDCHSYGGVSRIGKELKKILDKFATGNLHQSRPLLVIIITNSGAQGGKKRYLKNVIRDCVNEREGAGKGRDAVTFQFTCIGNDPDAAQLLRNLDEDPDLRELIDILPVEFDLEYLLGTDR</sequence>
<evidence type="ECO:0000313" key="3">
    <source>
        <dbReference type="Proteomes" id="UP000244722"/>
    </source>
</evidence>
<dbReference type="OrthoDB" id="2142040at2759"/>
<evidence type="ECO:0000256" key="1">
    <source>
        <dbReference type="SAM" id="MobiDB-lite"/>
    </source>
</evidence>
<keyword evidence="3" id="KW-1185">Reference proteome</keyword>
<proteinExistence type="predicted"/>
<dbReference type="STRING" id="42251.A0A2T6ZZA9"/>
<dbReference type="SUPFAM" id="SSF53300">
    <property type="entry name" value="vWA-like"/>
    <property type="match status" value="1"/>
</dbReference>
<dbReference type="EMBL" id="NESQ01000055">
    <property type="protein sequence ID" value="PUU80832.1"/>
    <property type="molecule type" value="Genomic_DNA"/>
</dbReference>
<accession>A0A2T6ZZA9</accession>
<comment type="caution">
    <text evidence="2">The sequence shown here is derived from an EMBL/GenBank/DDBJ whole genome shotgun (WGS) entry which is preliminary data.</text>
</comment>
<dbReference type="InterPro" id="IPR036465">
    <property type="entry name" value="vWFA_dom_sf"/>
</dbReference>
<name>A0A2T6ZZA9_TUBBO</name>
<evidence type="ECO:0008006" key="4">
    <source>
        <dbReference type="Google" id="ProtNLM"/>
    </source>
</evidence>
<reference evidence="2 3" key="1">
    <citation type="submission" date="2017-04" db="EMBL/GenBank/DDBJ databases">
        <title>Draft genome sequence of Tuber borchii Vittad., a whitish edible truffle.</title>
        <authorList>
            <consortium name="DOE Joint Genome Institute"/>
            <person name="Murat C."/>
            <person name="Kuo A."/>
            <person name="Barry K.W."/>
            <person name="Clum A."/>
            <person name="Dockter R.B."/>
            <person name="Fauchery L."/>
            <person name="Iotti M."/>
            <person name="Kohler A."/>
            <person name="Labutti K."/>
            <person name="Lindquist E.A."/>
            <person name="Lipzen A."/>
            <person name="Ohm R.A."/>
            <person name="Wang M."/>
            <person name="Grigoriev I.V."/>
            <person name="Zambonelli A."/>
            <person name="Martin F.M."/>
        </authorList>
    </citation>
    <scope>NUCLEOTIDE SEQUENCE [LARGE SCALE GENOMIC DNA]</scope>
    <source>
        <strain evidence="2 3">Tbo3840</strain>
    </source>
</reference>
<dbReference type="Gene3D" id="3.40.50.410">
    <property type="entry name" value="von Willebrand factor, type A domain"/>
    <property type="match status" value="1"/>
</dbReference>
<feature type="compositionally biased region" description="Basic and acidic residues" evidence="1">
    <location>
        <begin position="1"/>
        <end position="12"/>
    </location>
</feature>
<protein>
    <recommendedName>
        <fullName evidence="4">VWFA domain-containing protein</fullName>
    </recommendedName>
</protein>
<evidence type="ECO:0000313" key="2">
    <source>
        <dbReference type="EMBL" id="PUU80832.1"/>
    </source>
</evidence>
<feature type="region of interest" description="Disordered" evidence="1">
    <location>
        <begin position="1"/>
        <end position="30"/>
    </location>
</feature>
<dbReference type="PANTHER" id="PTHR34706:SF3">
    <property type="entry name" value="ANKYRIN REPEAT PROTEIN (AFU_ORTHOLOGUE AFUA_7G06200)"/>
    <property type="match status" value="1"/>
</dbReference>
<organism evidence="2 3">
    <name type="scientific">Tuber borchii</name>
    <name type="common">White truffle</name>
    <dbReference type="NCBI Taxonomy" id="42251"/>
    <lineage>
        <taxon>Eukaryota</taxon>
        <taxon>Fungi</taxon>
        <taxon>Dikarya</taxon>
        <taxon>Ascomycota</taxon>
        <taxon>Pezizomycotina</taxon>
        <taxon>Pezizomycetes</taxon>
        <taxon>Pezizales</taxon>
        <taxon>Tuberaceae</taxon>
        <taxon>Tuber</taxon>
    </lineage>
</organism>
<dbReference type="AlphaFoldDB" id="A0A2T6ZZA9"/>
<dbReference type="Proteomes" id="UP000244722">
    <property type="component" value="Unassembled WGS sequence"/>
</dbReference>
<dbReference type="PANTHER" id="PTHR34706">
    <property type="entry name" value="SLR1338 PROTEIN"/>
    <property type="match status" value="1"/>
</dbReference>